<accession>A0A2U1LA96</accession>
<gene>
    <name evidence="1" type="ORF">CTI12_AA351990</name>
</gene>
<protein>
    <submittedName>
        <fullName evidence="1">Uncharacterized protein</fullName>
    </submittedName>
</protein>
<dbReference type="AlphaFoldDB" id="A0A2U1LA96"/>
<sequence length="108" mass="12666">MEPCLDAWYFTKSRDQVKVHHPNVTEVLRHLQHTIPTLVELGTVMKKCLEILVNSVVHPDYHHHRVVLIIATYVASLYLGRQFVGNPKHDCSKERWGRNCFKEREHSP</sequence>
<comment type="caution">
    <text evidence="1">The sequence shown here is derived from an EMBL/GenBank/DDBJ whole genome shotgun (WGS) entry which is preliminary data.</text>
</comment>
<dbReference type="Proteomes" id="UP000245207">
    <property type="component" value="Unassembled WGS sequence"/>
</dbReference>
<evidence type="ECO:0000313" key="1">
    <source>
        <dbReference type="EMBL" id="PWA45871.1"/>
    </source>
</evidence>
<reference evidence="1 2" key="1">
    <citation type="journal article" date="2018" name="Mol. Plant">
        <title>The genome of Artemisia annua provides insight into the evolution of Asteraceae family and artemisinin biosynthesis.</title>
        <authorList>
            <person name="Shen Q."/>
            <person name="Zhang L."/>
            <person name="Liao Z."/>
            <person name="Wang S."/>
            <person name="Yan T."/>
            <person name="Shi P."/>
            <person name="Liu M."/>
            <person name="Fu X."/>
            <person name="Pan Q."/>
            <person name="Wang Y."/>
            <person name="Lv Z."/>
            <person name="Lu X."/>
            <person name="Zhang F."/>
            <person name="Jiang W."/>
            <person name="Ma Y."/>
            <person name="Chen M."/>
            <person name="Hao X."/>
            <person name="Li L."/>
            <person name="Tang Y."/>
            <person name="Lv G."/>
            <person name="Zhou Y."/>
            <person name="Sun X."/>
            <person name="Brodelius P.E."/>
            <person name="Rose J.K.C."/>
            <person name="Tang K."/>
        </authorList>
    </citation>
    <scope>NUCLEOTIDE SEQUENCE [LARGE SCALE GENOMIC DNA]</scope>
    <source>
        <strain evidence="2">cv. Huhao1</strain>
        <tissue evidence="1">Leaf</tissue>
    </source>
</reference>
<keyword evidence="2" id="KW-1185">Reference proteome</keyword>
<organism evidence="1 2">
    <name type="scientific">Artemisia annua</name>
    <name type="common">Sweet wormwood</name>
    <dbReference type="NCBI Taxonomy" id="35608"/>
    <lineage>
        <taxon>Eukaryota</taxon>
        <taxon>Viridiplantae</taxon>
        <taxon>Streptophyta</taxon>
        <taxon>Embryophyta</taxon>
        <taxon>Tracheophyta</taxon>
        <taxon>Spermatophyta</taxon>
        <taxon>Magnoliopsida</taxon>
        <taxon>eudicotyledons</taxon>
        <taxon>Gunneridae</taxon>
        <taxon>Pentapetalae</taxon>
        <taxon>asterids</taxon>
        <taxon>campanulids</taxon>
        <taxon>Asterales</taxon>
        <taxon>Asteraceae</taxon>
        <taxon>Asteroideae</taxon>
        <taxon>Anthemideae</taxon>
        <taxon>Artemisiinae</taxon>
        <taxon>Artemisia</taxon>
    </lineage>
</organism>
<name>A0A2U1LA96_ARTAN</name>
<evidence type="ECO:0000313" key="2">
    <source>
        <dbReference type="Proteomes" id="UP000245207"/>
    </source>
</evidence>
<proteinExistence type="predicted"/>
<dbReference type="EMBL" id="PKPP01010551">
    <property type="protein sequence ID" value="PWA45871.1"/>
    <property type="molecule type" value="Genomic_DNA"/>
</dbReference>